<evidence type="ECO:0000256" key="4">
    <source>
        <dbReference type="ARBA" id="ARBA00022692"/>
    </source>
</evidence>
<dbReference type="Proteomes" id="UP000019753">
    <property type="component" value="Unassembled WGS sequence"/>
</dbReference>
<evidence type="ECO:0000256" key="9">
    <source>
        <dbReference type="HAMAP-Rule" id="MF_00161"/>
    </source>
</evidence>
<dbReference type="PANTHER" id="PTHR33695">
    <property type="entry name" value="LIPOPROTEIN SIGNAL PEPTIDASE"/>
    <property type="match status" value="1"/>
</dbReference>
<evidence type="ECO:0000313" key="13">
    <source>
        <dbReference type="EMBL" id="EYR64798.1"/>
    </source>
</evidence>
<keyword evidence="7 9" id="KW-1133">Transmembrane helix</keyword>
<feature type="compositionally biased region" description="Low complexity" evidence="12">
    <location>
        <begin position="168"/>
        <end position="196"/>
    </location>
</feature>
<evidence type="ECO:0000256" key="1">
    <source>
        <dbReference type="ARBA" id="ARBA00006139"/>
    </source>
</evidence>
<evidence type="ECO:0000256" key="7">
    <source>
        <dbReference type="ARBA" id="ARBA00022989"/>
    </source>
</evidence>
<organism evidence="13 14">
    <name type="scientific">Actinotalea ferrariae CF5-4</name>
    <dbReference type="NCBI Taxonomy" id="948458"/>
    <lineage>
        <taxon>Bacteria</taxon>
        <taxon>Bacillati</taxon>
        <taxon>Actinomycetota</taxon>
        <taxon>Actinomycetes</taxon>
        <taxon>Micrococcales</taxon>
        <taxon>Cellulomonadaceae</taxon>
        <taxon>Actinotalea</taxon>
    </lineage>
</organism>
<dbReference type="AlphaFoldDB" id="A0A021VUJ2"/>
<evidence type="ECO:0000256" key="3">
    <source>
        <dbReference type="ARBA" id="ARBA00022670"/>
    </source>
</evidence>
<sequence>MRPGRPLVALLAVVALVVLVVDQLTKVWAVATFREGERVPLVGDLLGLTLLYNPGAALSLATGMTWVFTLAAIGVSIVVVRIATRLGSRTWAVALGLLLGGAVGNLIDRLVREPGFAVGHVVDFIAYGDLFVGNVADIAIVAAAGLIILLSLRGVAVDGTREGAGGSDVEPAPGGADAGAVVGEPAGPGEPVPDGDAAARREAP</sequence>
<keyword evidence="5 9" id="KW-0064">Aspartyl protease</keyword>
<evidence type="ECO:0000256" key="6">
    <source>
        <dbReference type="ARBA" id="ARBA00022801"/>
    </source>
</evidence>
<dbReference type="PROSITE" id="PS00855">
    <property type="entry name" value="SPASE_II"/>
    <property type="match status" value="1"/>
</dbReference>
<feature type="active site" evidence="9">
    <location>
        <position position="123"/>
    </location>
</feature>
<dbReference type="GO" id="GO:0006508">
    <property type="term" value="P:proteolysis"/>
    <property type="evidence" value="ECO:0007669"/>
    <property type="project" value="UniProtKB-KW"/>
</dbReference>
<feature type="active site" evidence="9">
    <location>
        <position position="137"/>
    </location>
</feature>
<accession>A0A021VUJ2</accession>
<keyword evidence="3 9" id="KW-0645">Protease</keyword>
<feature type="transmembrane region" description="Helical" evidence="9">
    <location>
        <begin position="91"/>
        <end position="111"/>
    </location>
</feature>
<evidence type="ECO:0000256" key="2">
    <source>
        <dbReference type="ARBA" id="ARBA00022475"/>
    </source>
</evidence>
<dbReference type="GO" id="GO:0005886">
    <property type="term" value="C:plasma membrane"/>
    <property type="evidence" value="ECO:0007669"/>
    <property type="project" value="UniProtKB-SubCell"/>
</dbReference>
<evidence type="ECO:0000256" key="8">
    <source>
        <dbReference type="ARBA" id="ARBA00023136"/>
    </source>
</evidence>
<comment type="caution">
    <text evidence="9">Lacks conserved residue(s) required for the propagation of feature annotation.</text>
</comment>
<reference evidence="13 14" key="1">
    <citation type="submission" date="2014-01" db="EMBL/GenBank/DDBJ databases">
        <title>Actinotalea ferrariae CF5-4.</title>
        <authorList>
            <person name="Chen F."/>
            <person name="Li Y."/>
            <person name="Wang G."/>
        </authorList>
    </citation>
    <scope>NUCLEOTIDE SEQUENCE [LARGE SCALE GENOMIC DNA]</scope>
    <source>
        <strain evidence="13 14">CF5-4</strain>
    </source>
</reference>
<comment type="pathway">
    <text evidence="9">Protein modification; lipoprotein biosynthesis (signal peptide cleavage).</text>
</comment>
<evidence type="ECO:0000256" key="11">
    <source>
        <dbReference type="RuleBase" id="RU004181"/>
    </source>
</evidence>
<evidence type="ECO:0000256" key="10">
    <source>
        <dbReference type="RuleBase" id="RU000594"/>
    </source>
</evidence>
<comment type="function">
    <text evidence="9 10">This protein specifically catalyzes the removal of signal peptides from prolipoproteins.</text>
</comment>
<comment type="similarity">
    <text evidence="1 9 11">Belongs to the peptidase A8 family.</text>
</comment>
<protein>
    <recommendedName>
        <fullName evidence="9">Lipoprotein signal peptidase</fullName>
        <ecNumber evidence="9">3.4.23.36</ecNumber>
    </recommendedName>
    <alternativeName>
        <fullName evidence="9">Prolipoprotein signal peptidase</fullName>
    </alternativeName>
    <alternativeName>
        <fullName evidence="9">Signal peptidase II</fullName>
        <shortName evidence="9">SPase II</shortName>
    </alternativeName>
</protein>
<feature type="transmembrane region" description="Helical" evidence="9">
    <location>
        <begin position="56"/>
        <end position="79"/>
    </location>
</feature>
<dbReference type="GO" id="GO:0004190">
    <property type="term" value="F:aspartic-type endopeptidase activity"/>
    <property type="evidence" value="ECO:0007669"/>
    <property type="project" value="UniProtKB-UniRule"/>
</dbReference>
<dbReference type="RefSeq" id="WP_342668377.1">
    <property type="nucleotide sequence ID" value="NZ_AXCW01000017.1"/>
</dbReference>
<gene>
    <name evidence="9" type="primary">lspA</name>
    <name evidence="13" type="ORF">N866_04720</name>
</gene>
<dbReference type="EMBL" id="AXCW01000017">
    <property type="protein sequence ID" value="EYR64798.1"/>
    <property type="molecule type" value="Genomic_DNA"/>
</dbReference>
<dbReference type="PRINTS" id="PR00781">
    <property type="entry name" value="LIPOSIGPTASE"/>
</dbReference>
<feature type="transmembrane region" description="Helical" evidence="9">
    <location>
        <begin position="131"/>
        <end position="152"/>
    </location>
</feature>
<dbReference type="EC" id="3.4.23.36" evidence="9"/>
<dbReference type="InterPro" id="IPR001872">
    <property type="entry name" value="Peptidase_A8"/>
</dbReference>
<proteinExistence type="inferred from homology"/>
<comment type="caution">
    <text evidence="13">The sequence shown here is derived from an EMBL/GenBank/DDBJ whole genome shotgun (WGS) entry which is preliminary data.</text>
</comment>
<dbReference type="NCBIfam" id="TIGR00077">
    <property type="entry name" value="lspA"/>
    <property type="match status" value="1"/>
</dbReference>
<evidence type="ECO:0000313" key="14">
    <source>
        <dbReference type="Proteomes" id="UP000019753"/>
    </source>
</evidence>
<keyword evidence="2 9" id="KW-1003">Cell membrane</keyword>
<comment type="catalytic activity">
    <reaction evidence="9 10">
        <text>Release of signal peptides from bacterial membrane prolipoproteins. Hydrolyzes -Xaa-Yaa-Zaa-|-(S,diacylglyceryl)Cys-, in which Xaa is hydrophobic (preferably Leu), and Yaa (Ala or Ser) and Zaa (Gly or Ala) have small, neutral side chains.</text>
        <dbReference type="EC" id="3.4.23.36"/>
    </reaction>
</comment>
<keyword evidence="8 9" id="KW-0472">Membrane</keyword>
<dbReference type="Pfam" id="PF01252">
    <property type="entry name" value="Peptidase_A8"/>
    <property type="match status" value="1"/>
</dbReference>
<keyword evidence="14" id="KW-1185">Reference proteome</keyword>
<name>A0A021VUJ2_9CELL</name>
<comment type="subcellular location">
    <subcellularLocation>
        <location evidence="9">Cell membrane</location>
        <topology evidence="9">Multi-pass membrane protein</topology>
    </subcellularLocation>
</comment>
<keyword evidence="6 9" id="KW-0378">Hydrolase</keyword>
<dbReference type="PANTHER" id="PTHR33695:SF1">
    <property type="entry name" value="LIPOPROTEIN SIGNAL PEPTIDASE"/>
    <property type="match status" value="1"/>
</dbReference>
<evidence type="ECO:0000256" key="12">
    <source>
        <dbReference type="SAM" id="MobiDB-lite"/>
    </source>
</evidence>
<feature type="region of interest" description="Disordered" evidence="12">
    <location>
        <begin position="163"/>
        <end position="204"/>
    </location>
</feature>
<dbReference type="HAMAP" id="MF_00161">
    <property type="entry name" value="LspA"/>
    <property type="match status" value="1"/>
</dbReference>
<evidence type="ECO:0000256" key="5">
    <source>
        <dbReference type="ARBA" id="ARBA00022750"/>
    </source>
</evidence>
<keyword evidence="4 9" id="KW-0812">Transmembrane</keyword>
<dbReference type="UniPathway" id="UPA00665"/>